<dbReference type="Gene3D" id="4.10.60.10">
    <property type="entry name" value="Zinc finger, CCHC-type"/>
    <property type="match status" value="1"/>
</dbReference>
<comment type="caution">
    <text evidence="23">The sequence shown here is derived from an EMBL/GenBank/DDBJ whole genome shotgun (WGS) entry which is preliminary data.</text>
</comment>
<evidence type="ECO:0000256" key="20">
    <source>
        <dbReference type="SAM" id="Phobius"/>
    </source>
</evidence>
<dbReference type="EMBL" id="JARYMX010000004">
    <property type="protein sequence ID" value="KAJ9554092.1"/>
    <property type="molecule type" value="Genomic_DNA"/>
</dbReference>
<feature type="transmembrane region" description="Helical" evidence="20">
    <location>
        <begin position="1346"/>
        <end position="1368"/>
    </location>
</feature>
<dbReference type="SUPFAM" id="SSF57756">
    <property type="entry name" value="Retrovirus zinc finger-like domains"/>
    <property type="match status" value="1"/>
</dbReference>
<sequence>MNQGSTSQAVVEKLTSDNYSYWKLCMEAYLQGQDLWDLICGAETVIPEDTPQNVEPRRKWRIKCGKAMFALRSSIGKEYIQHVREMNSPKEVWETLDRLFTQKNTMRLQFLENELTGMLQGNLSIPEYFVKVKTICAEISELDSEEPISDARLRRYLIRGLRKEFMPFISSIQGWAKQPSIIELENLLSNQEALEKQMANTTLSQEDNVLYTRERGKLKSPIKPTGNDGGRDGPRTCFRCGRDGHFKRECHVRVSCSRCGKAGHVKKFCRVKVRDEDANAVHEVEESDDTNWEQCLSVEVIDQPADMASVMHPTEVIGSIDYAKEWIVDSGCSHHATGDVTLLSDARPHEGKRVILTADNSLHPVMKEGNFNVDNSEHVSLKDVYYVPGLKKNLASVSQITENGKYVLFGPDNVQILANLDYIAADVLFTGRKKNSLYVLSASEAYVKRTSKNTSPLVWHARLGHVGYQLLQQISVQNLLDGVPLFKDMNTSLICAGCQYGKSHRLPFQRSTNQAASMLQLVHSDLMGPIKTPSYSGFQYAMILVDDFSRFTWVYFLREKSESFSKFTQFKQQVEHEFGQKIKCLRTDNGGEYMSKEFLAYCEKEGIRRQLTCPNTPQQNGVAERKLAHLTSVCLSWLHAKNLPKELWAEAMSCACYVVNRLPSWLGKEATPFELAYHEKPDVSDFRVFGSLCYVHVPKGSRTKLDPKAQKCVFVGYDSRRKGWRCMDPETKQFIVSRDVVFDEVSSYYGGENLGNKVVHLESFPTGTVLKDTSKDTSDEGSGSLSSTTPVEQSQVSEQSQGGTRKSARQRKQPGHLNDYEVETNYTNVTACFFLGMICDDTAPQNYQEAQGIAEWEAAMNEEMEALHQNDTWELVPRPQDIELLTSKWIFRLKRKVDGTIDRYKARLVARGFSQQYGLDYEETFSPVAKMVTIRTVISLAAHNNWNLWQLDVKNAFLYGELDRDIFMEQPQGFVSQRFPEHVCRLKKALYGLKQAPRAWYGQIAQYLSFCGFHSSSSDPSLFCKVTSEKCTILLLYVDDMIITGDNDDEISRLCDELSIRFEMKNLGEAHSFLGLEIVKTAGYFLCQGSYALSLLERFGMADSTPTATSMEPQLKLHKAEGEPLKDPTRFRQLVGSLFYLTITRPDLAYSVGVVSQFMDKPCEKILRYVKGTLQLGLLYKPNVSLSLHGFTDADWAGDVITRRSTTGYCFSLGSAVVSWCSKKQQTVTLSSTEAEYVAATMATQECIWLKRLLKDIGVNIDYPVPLACDNESTIKLAGNPVFHARTKHIEVHHHFVREKVLNQEIVLQKVKTNDQVADVFTKALSKVKFEMFCVALGLIDRSVKILFILIYTLLYVLINFVTLSDFLNEKSEIFEKVRDDIDTILVELRRIQNNAQYQEQSSTVLCFLGVIERVQDTIESFCFVETRLKRMGFVKQRFSVIAKELKLSRKST</sequence>
<dbReference type="InterPro" id="IPR054722">
    <property type="entry name" value="PolX-like_BBD"/>
</dbReference>
<keyword evidence="10" id="KW-0067">ATP-binding</keyword>
<dbReference type="InterPro" id="IPR025724">
    <property type="entry name" value="GAG-pre-integrase_dom"/>
</dbReference>
<keyword evidence="6" id="KW-0547">Nucleotide-binding</keyword>
<dbReference type="GO" id="GO:0008270">
    <property type="term" value="F:zinc ion binding"/>
    <property type="evidence" value="ECO:0007669"/>
    <property type="project" value="UniProtKB-KW"/>
</dbReference>
<evidence type="ECO:0000256" key="14">
    <source>
        <dbReference type="ARBA" id="ARBA00022932"/>
    </source>
</evidence>
<evidence type="ECO:0000256" key="9">
    <source>
        <dbReference type="ARBA" id="ARBA00022801"/>
    </source>
</evidence>
<evidence type="ECO:0000256" key="2">
    <source>
        <dbReference type="ARBA" id="ARBA00022612"/>
    </source>
</evidence>
<feature type="domain" description="CCHC-type" evidence="21">
    <location>
        <begin position="237"/>
        <end position="250"/>
    </location>
</feature>
<dbReference type="Proteomes" id="UP001172457">
    <property type="component" value="Chromosome 4"/>
</dbReference>
<evidence type="ECO:0000256" key="10">
    <source>
        <dbReference type="ARBA" id="ARBA00022840"/>
    </source>
</evidence>
<dbReference type="InterPro" id="IPR001584">
    <property type="entry name" value="Integrase_cat-core"/>
</dbReference>
<dbReference type="Pfam" id="PF07727">
    <property type="entry name" value="RVT_2"/>
    <property type="match status" value="1"/>
</dbReference>
<dbReference type="Gene3D" id="3.30.420.10">
    <property type="entry name" value="Ribonuclease H-like superfamily/Ribonuclease H"/>
    <property type="match status" value="1"/>
</dbReference>
<keyword evidence="11" id="KW-0460">Magnesium</keyword>
<dbReference type="GO" id="GO:0003676">
    <property type="term" value="F:nucleic acid binding"/>
    <property type="evidence" value="ECO:0007669"/>
    <property type="project" value="InterPro"/>
</dbReference>
<keyword evidence="3" id="KW-0645">Protease</keyword>
<dbReference type="InterPro" id="IPR012337">
    <property type="entry name" value="RNaseH-like_sf"/>
</dbReference>
<comment type="function">
    <text evidence="1">The aspartyl protease (PR) mediates the proteolytic cleavages of the Gag and Gag-Pol polyproteins after assembly of the VLP.</text>
</comment>
<dbReference type="InterPro" id="IPR057670">
    <property type="entry name" value="SH3_retrovirus"/>
</dbReference>
<evidence type="ECO:0000313" key="24">
    <source>
        <dbReference type="Proteomes" id="UP001172457"/>
    </source>
</evidence>
<dbReference type="InterPro" id="IPR036397">
    <property type="entry name" value="RNaseH_sf"/>
</dbReference>
<dbReference type="Pfam" id="PF13976">
    <property type="entry name" value="gag_pre-integrs"/>
    <property type="match status" value="1"/>
</dbReference>
<evidence type="ECO:0000259" key="22">
    <source>
        <dbReference type="PROSITE" id="PS50994"/>
    </source>
</evidence>
<keyword evidence="9" id="KW-0378">Hydrolase</keyword>
<evidence type="ECO:0000256" key="1">
    <source>
        <dbReference type="ARBA" id="ARBA00002180"/>
    </source>
</evidence>
<evidence type="ECO:0000256" key="5">
    <source>
        <dbReference type="ARBA" id="ARBA00022723"/>
    </source>
</evidence>
<dbReference type="GO" id="GO:0006310">
    <property type="term" value="P:DNA recombination"/>
    <property type="evidence" value="ECO:0007669"/>
    <property type="project" value="UniProtKB-KW"/>
</dbReference>
<dbReference type="Pfam" id="PF00098">
    <property type="entry name" value="zf-CCHC"/>
    <property type="match status" value="1"/>
</dbReference>
<dbReference type="GO" id="GO:0005524">
    <property type="term" value="F:ATP binding"/>
    <property type="evidence" value="ECO:0007669"/>
    <property type="project" value="UniProtKB-KW"/>
</dbReference>
<keyword evidence="5" id="KW-0479">Metal-binding</keyword>
<dbReference type="SMART" id="SM00343">
    <property type="entry name" value="ZnF_C2HC"/>
    <property type="match status" value="2"/>
</dbReference>
<keyword evidence="8" id="KW-0255">Endonuclease</keyword>
<dbReference type="SUPFAM" id="SSF53098">
    <property type="entry name" value="Ribonuclease H-like"/>
    <property type="match status" value="1"/>
</dbReference>
<feature type="compositionally biased region" description="Low complexity" evidence="19">
    <location>
        <begin position="791"/>
        <end position="801"/>
    </location>
</feature>
<keyword evidence="18" id="KW-0863">Zinc-finger</keyword>
<dbReference type="Pfam" id="PF25597">
    <property type="entry name" value="SH3_retrovirus"/>
    <property type="match status" value="1"/>
</dbReference>
<dbReference type="InterPro" id="IPR001878">
    <property type="entry name" value="Znf_CCHC"/>
</dbReference>
<evidence type="ECO:0000256" key="3">
    <source>
        <dbReference type="ARBA" id="ARBA00022670"/>
    </source>
</evidence>
<dbReference type="InterPro" id="IPR036875">
    <property type="entry name" value="Znf_CCHC_sf"/>
</dbReference>
<proteinExistence type="predicted"/>
<dbReference type="Pfam" id="PF00665">
    <property type="entry name" value="rve"/>
    <property type="match status" value="1"/>
</dbReference>
<dbReference type="PANTHER" id="PTHR42648:SF11">
    <property type="entry name" value="TRANSPOSON TY4-P GAG-POL POLYPROTEIN"/>
    <property type="match status" value="1"/>
</dbReference>
<evidence type="ECO:0000256" key="12">
    <source>
        <dbReference type="ARBA" id="ARBA00022908"/>
    </source>
</evidence>
<keyword evidence="18" id="KW-0862">Zinc</keyword>
<dbReference type="GO" id="GO:0004519">
    <property type="term" value="F:endonuclease activity"/>
    <property type="evidence" value="ECO:0007669"/>
    <property type="project" value="UniProtKB-KW"/>
</dbReference>
<evidence type="ECO:0000313" key="23">
    <source>
        <dbReference type="EMBL" id="KAJ9554092.1"/>
    </source>
</evidence>
<keyword evidence="4" id="KW-0540">Nuclease</keyword>
<keyword evidence="20" id="KW-0472">Membrane</keyword>
<evidence type="ECO:0000259" key="21">
    <source>
        <dbReference type="PROSITE" id="PS50158"/>
    </source>
</evidence>
<dbReference type="GO" id="GO:0006508">
    <property type="term" value="P:proteolysis"/>
    <property type="evidence" value="ECO:0007669"/>
    <property type="project" value="UniProtKB-KW"/>
</dbReference>
<feature type="region of interest" description="Disordered" evidence="19">
    <location>
        <begin position="769"/>
        <end position="819"/>
    </location>
</feature>
<dbReference type="PROSITE" id="PS50158">
    <property type="entry name" value="ZF_CCHC"/>
    <property type="match status" value="2"/>
</dbReference>
<keyword evidence="17" id="KW-0511">Multifunctional enzyme</keyword>
<dbReference type="GO" id="GO:0015074">
    <property type="term" value="P:DNA integration"/>
    <property type="evidence" value="ECO:0007669"/>
    <property type="project" value="UniProtKB-KW"/>
</dbReference>
<feature type="compositionally biased region" description="Polar residues" evidence="19">
    <location>
        <begin position="780"/>
        <end position="790"/>
    </location>
</feature>
<keyword evidence="14" id="KW-0548">Nucleotidyltransferase</keyword>
<dbReference type="CDD" id="cd09272">
    <property type="entry name" value="RNase_HI_RT_Ty1"/>
    <property type="match status" value="1"/>
</dbReference>
<dbReference type="SUPFAM" id="SSF56672">
    <property type="entry name" value="DNA/RNA polymerases"/>
    <property type="match status" value="1"/>
</dbReference>
<accession>A0AA38WA58</accession>
<evidence type="ECO:0000256" key="16">
    <source>
        <dbReference type="ARBA" id="ARBA00023172"/>
    </source>
</evidence>
<name>A0AA38WA58_9ASTR</name>
<gene>
    <name evidence="23" type="ORF">OSB04_018137</name>
</gene>
<evidence type="ECO:0000256" key="13">
    <source>
        <dbReference type="ARBA" id="ARBA00022918"/>
    </source>
</evidence>
<dbReference type="GO" id="GO:0003964">
    <property type="term" value="F:RNA-directed DNA polymerase activity"/>
    <property type="evidence" value="ECO:0007669"/>
    <property type="project" value="UniProtKB-KW"/>
</dbReference>
<evidence type="ECO:0000256" key="15">
    <source>
        <dbReference type="ARBA" id="ARBA00023113"/>
    </source>
</evidence>
<feature type="domain" description="CCHC-type" evidence="21">
    <location>
        <begin position="256"/>
        <end position="270"/>
    </location>
</feature>
<keyword evidence="16" id="KW-0233">DNA recombination</keyword>
<keyword evidence="13" id="KW-0695">RNA-directed DNA polymerase</keyword>
<evidence type="ECO:0000256" key="19">
    <source>
        <dbReference type="SAM" id="MobiDB-lite"/>
    </source>
</evidence>
<dbReference type="Pfam" id="PF14223">
    <property type="entry name" value="Retrotran_gag_2"/>
    <property type="match status" value="1"/>
</dbReference>
<dbReference type="InterPro" id="IPR013103">
    <property type="entry name" value="RVT_2"/>
</dbReference>
<keyword evidence="20" id="KW-0812">Transmembrane</keyword>
<dbReference type="InterPro" id="IPR043502">
    <property type="entry name" value="DNA/RNA_pol_sf"/>
</dbReference>
<keyword evidence="20" id="KW-1133">Transmembrane helix</keyword>
<dbReference type="InterPro" id="IPR039537">
    <property type="entry name" value="Retrotran_Ty1/copia-like"/>
</dbReference>
<evidence type="ECO:0000256" key="8">
    <source>
        <dbReference type="ARBA" id="ARBA00022759"/>
    </source>
</evidence>
<evidence type="ECO:0000256" key="6">
    <source>
        <dbReference type="ARBA" id="ARBA00022741"/>
    </source>
</evidence>
<reference evidence="23" key="1">
    <citation type="submission" date="2023-03" db="EMBL/GenBank/DDBJ databases">
        <title>Chromosome-scale reference genome and RAD-based genetic map of yellow starthistle (Centaurea solstitialis) reveal putative structural variation and QTLs associated with invader traits.</title>
        <authorList>
            <person name="Reatini B."/>
            <person name="Cang F.A."/>
            <person name="Jiang Q."/>
            <person name="Mckibben M.T.W."/>
            <person name="Barker M.S."/>
            <person name="Rieseberg L.H."/>
            <person name="Dlugosch K.M."/>
        </authorList>
    </citation>
    <scope>NUCLEOTIDE SEQUENCE</scope>
    <source>
        <strain evidence="23">CAN-66</strain>
        <tissue evidence="23">Leaf</tissue>
    </source>
</reference>
<keyword evidence="14" id="KW-0808">Transferase</keyword>
<keyword evidence="24" id="KW-1185">Reference proteome</keyword>
<protein>
    <recommendedName>
        <fullName evidence="25">Polyprotein</fullName>
    </recommendedName>
</protein>
<evidence type="ECO:0000256" key="17">
    <source>
        <dbReference type="ARBA" id="ARBA00023268"/>
    </source>
</evidence>
<dbReference type="PANTHER" id="PTHR42648">
    <property type="entry name" value="TRANSPOSASE, PUTATIVE-RELATED"/>
    <property type="match status" value="1"/>
</dbReference>
<evidence type="ECO:0000256" key="4">
    <source>
        <dbReference type="ARBA" id="ARBA00022722"/>
    </source>
</evidence>
<evidence type="ECO:0000256" key="18">
    <source>
        <dbReference type="PROSITE-ProRule" id="PRU00047"/>
    </source>
</evidence>
<keyword evidence="12" id="KW-0229">DNA integration</keyword>
<dbReference type="GO" id="GO:0004190">
    <property type="term" value="F:aspartic-type endopeptidase activity"/>
    <property type="evidence" value="ECO:0007669"/>
    <property type="project" value="UniProtKB-KW"/>
</dbReference>
<organism evidence="23 24">
    <name type="scientific">Centaurea solstitialis</name>
    <name type="common">yellow star-thistle</name>
    <dbReference type="NCBI Taxonomy" id="347529"/>
    <lineage>
        <taxon>Eukaryota</taxon>
        <taxon>Viridiplantae</taxon>
        <taxon>Streptophyta</taxon>
        <taxon>Embryophyta</taxon>
        <taxon>Tracheophyta</taxon>
        <taxon>Spermatophyta</taxon>
        <taxon>Magnoliopsida</taxon>
        <taxon>eudicotyledons</taxon>
        <taxon>Gunneridae</taxon>
        <taxon>Pentapetalae</taxon>
        <taxon>asterids</taxon>
        <taxon>campanulids</taxon>
        <taxon>Asterales</taxon>
        <taxon>Asteraceae</taxon>
        <taxon>Carduoideae</taxon>
        <taxon>Cardueae</taxon>
        <taxon>Centaureinae</taxon>
        <taxon>Centaurea</taxon>
    </lineage>
</organism>
<evidence type="ECO:0000256" key="7">
    <source>
        <dbReference type="ARBA" id="ARBA00022750"/>
    </source>
</evidence>
<dbReference type="GO" id="GO:0003887">
    <property type="term" value="F:DNA-directed DNA polymerase activity"/>
    <property type="evidence" value="ECO:0007669"/>
    <property type="project" value="UniProtKB-KW"/>
</dbReference>
<keyword evidence="7" id="KW-0064">Aspartyl protease</keyword>
<evidence type="ECO:0000256" key="11">
    <source>
        <dbReference type="ARBA" id="ARBA00022842"/>
    </source>
</evidence>
<keyword evidence="15" id="KW-0917">Virion maturation</keyword>
<keyword evidence="14" id="KW-0239">DNA-directed DNA polymerase</keyword>
<dbReference type="PROSITE" id="PS50994">
    <property type="entry name" value="INTEGRASE"/>
    <property type="match status" value="1"/>
</dbReference>
<evidence type="ECO:0008006" key="25">
    <source>
        <dbReference type="Google" id="ProtNLM"/>
    </source>
</evidence>
<keyword evidence="2" id="KW-1188">Viral release from host cell</keyword>
<dbReference type="Pfam" id="PF22936">
    <property type="entry name" value="Pol_BBD"/>
    <property type="match status" value="1"/>
</dbReference>
<feature type="domain" description="Integrase catalytic" evidence="22">
    <location>
        <begin position="503"/>
        <end position="680"/>
    </location>
</feature>